<dbReference type="Pfam" id="PF13439">
    <property type="entry name" value="Glyco_transf_4"/>
    <property type="match status" value="1"/>
</dbReference>
<gene>
    <name evidence="4" type="ORF">EVOR1521_LOCUS14000</name>
</gene>
<keyword evidence="1" id="KW-0328">Glycosyltransferase</keyword>
<comment type="caution">
    <text evidence="4">The sequence shown here is derived from an EMBL/GenBank/DDBJ whole genome shotgun (WGS) entry which is preliminary data.</text>
</comment>
<accession>A0AA36IIP7</accession>
<dbReference type="PANTHER" id="PTHR12526:SF625">
    <property type="entry name" value="PHOSPHATIDYLINOSITOL GLYCAN-CLASS A"/>
    <property type="match status" value="1"/>
</dbReference>
<dbReference type="Pfam" id="PF00534">
    <property type="entry name" value="Glycos_transf_1"/>
    <property type="match status" value="1"/>
</dbReference>
<keyword evidence="5" id="KW-1185">Reference proteome</keyword>
<protein>
    <submittedName>
        <fullName evidence="4">Uncharacterized protein</fullName>
    </submittedName>
</protein>
<dbReference type="Gene3D" id="3.40.50.2000">
    <property type="entry name" value="Glycogen Phosphorylase B"/>
    <property type="match status" value="2"/>
</dbReference>
<proteinExistence type="predicted"/>
<dbReference type="InterPro" id="IPR028098">
    <property type="entry name" value="Glyco_trans_4-like_N"/>
</dbReference>
<dbReference type="InterPro" id="IPR001296">
    <property type="entry name" value="Glyco_trans_1"/>
</dbReference>
<feature type="domain" description="Glycosyl transferase family 1" evidence="2">
    <location>
        <begin position="208"/>
        <end position="361"/>
    </location>
</feature>
<dbReference type="SUPFAM" id="SSF53756">
    <property type="entry name" value="UDP-Glycosyltransferase/glycogen phosphorylase"/>
    <property type="match status" value="1"/>
</dbReference>
<dbReference type="CDD" id="cd03801">
    <property type="entry name" value="GT4_PimA-like"/>
    <property type="match status" value="1"/>
</dbReference>
<reference evidence="4" key="1">
    <citation type="submission" date="2023-08" db="EMBL/GenBank/DDBJ databases">
        <authorList>
            <person name="Chen Y."/>
            <person name="Shah S."/>
            <person name="Dougan E. K."/>
            <person name="Thang M."/>
            <person name="Chan C."/>
        </authorList>
    </citation>
    <scope>NUCLEOTIDE SEQUENCE</scope>
</reference>
<dbReference type="EMBL" id="CAUJNA010001627">
    <property type="protein sequence ID" value="CAJ1388055.1"/>
    <property type="molecule type" value="Genomic_DNA"/>
</dbReference>
<dbReference type="Proteomes" id="UP001178507">
    <property type="component" value="Unassembled WGS sequence"/>
</dbReference>
<evidence type="ECO:0000313" key="4">
    <source>
        <dbReference type="EMBL" id="CAJ1388055.1"/>
    </source>
</evidence>
<dbReference type="AlphaFoldDB" id="A0AA36IIP7"/>
<name>A0AA36IIP7_9DINO</name>
<sequence>MRIAMFSWESLHSIAVGGVAPHVTELAAALQRRKHEVHVFTRRAEGQQLHEEIYGVMYHRVQSHDTDDFVDAMEKMCNSMVWSFGETMSLVGDFDIAHAHDWMACKAMVQCKNSHGIRCIFTFHSTEQGRSGGPGGGSERVAGMEGEAAFVADRVIAVSERLKDEICEIYQLPTSKVWAVHNGIQCARFDGMLEDPGAVKAVYGIGALDPVVLFVGRMVGGMKGGDILIEAVPDILSNHPAAKVVFVGDGDNKMHCDHRAKELDIEGSCRFLGARSGDELVNLFKIADCVVVPSRYEPFGLTVCEAWAAGKVVVASDQVGCPVSHGEDGWVVSATREGIAWGVAEVFRDWDRARAMGAQGRVKELLFPYPGIRWLSLLREPIASSKPLWQQSCQVSAWGAK</sequence>
<feature type="domain" description="Glycosyltransferase subfamily 4-like N-terminal" evidence="3">
    <location>
        <begin position="16"/>
        <end position="188"/>
    </location>
</feature>
<evidence type="ECO:0000256" key="1">
    <source>
        <dbReference type="ARBA" id="ARBA00022676"/>
    </source>
</evidence>
<evidence type="ECO:0000259" key="2">
    <source>
        <dbReference type="Pfam" id="PF00534"/>
    </source>
</evidence>
<evidence type="ECO:0000313" key="5">
    <source>
        <dbReference type="Proteomes" id="UP001178507"/>
    </source>
</evidence>
<organism evidence="4 5">
    <name type="scientific">Effrenium voratum</name>
    <dbReference type="NCBI Taxonomy" id="2562239"/>
    <lineage>
        <taxon>Eukaryota</taxon>
        <taxon>Sar</taxon>
        <taxon>Alveolata</taxon>
        <taxon>Dinophyceae</taxon>
        <taxon>Suessiales</taxon>
        <taxon>Symbiodiniaceae</taxon>
        <taxon>Effrenium</taxon>
    </lineage>
</organism>
<dbReference type="GO" id="GO:0016757">
    <property type="term" value="F:glycosyltransferase activity"/>
    <property type="evidence" value="ECO:0007669"/>
    <property type="project" value="UniProtKB-KW"/>
</dbReference>
<keyword evidence="1" id="KW-0808">Transferase</keyword>
<dbReference type="PANTHER" id="PTHR12526">
    <property type="entry name" value="GLYCOSYLTRANSFERASE"/>
    <property type="match status" value="1"/>
</dbReference>
<evidence type="ECO:0000259" key="3">
    <source>
        <dbReference type="Pfam" id="PF13439"/>
    </source>
</evidence>